<organism evidence="4 5">
    <name type="scientific">Sphingomonas bacterium</name>
    <dbReference type="NCBI Taxonomy" id="1895847"/>
    <lineage>
        <taxon>Bacteria</taxon>
        <taxon>Pseudomonadati</taxon>
        <taxon>Pseudomonadota</taxon>
        <taxon>Alphaproteobacteria</taxon>
        <taxon>Sphingomonadales</taxon>
        <taxon>Sphingomonadaceae</taxon>
        <taxon>Sphingomonas</taxon>
    </lineage>
</organism>
<dbReference type="InterPro" id="IPR001633">
    <property type="entry name" value="EAL_dom"/>
</dbReference>
<dbReference type="EMBL" id="DOYJ01000366">
    <property type="protein sequence ID" value="HCB77097.1"/>
    <property type="molecule type" value="Genomic_DNA"/>
</dbReference>
<proteinExistence type="predicted"/>
<feature type="domain" description="GGDEF" evidence="3">
    <location>
        <begin position="239"/>
        <end position="370"/>
    </location>
</feature>
<evidence type="ECO:0000259" key="3">
    <source>
        <dbReference type="PROSITE" id="PS50887"/>
    </source>
</evidence>
<accession>A0A3D0WEB1</accession>
<dbReference type="InterPro" id="IPR000160">
    <property type="entry name" value="GGDEF_dom"/>
</dbReference>
<dbReference type="Pfam" id="PF00990">
    <property type="entry name" value="GGDEF"/>
    <property type="match status" value="1"/>
</dbReference>
<dbReference type="Gene3D" id="3.20.20.450">
    <property type="entry name" value="EAL domain"/>
    <property type="match status" value="1"/>
</dbReference>
<gene>
    <name evidence="4" type="ORF">DEP91_13180</name>
</gene>
<dbReference type="PROSITE" id="PS50887">
    <property type="entry name" value="GGDEF"/>
    <property type="match status" value="1"/>
</dbReference>
<feature type="transmembrane region" description="Helical" evidence="1">
    <location>
        <begin position="112"/>
        <end position="129"/>
    </location>
</feature>
<dbReference type="Proteomes" id="UP000262699">
    <property type="component" value="Unassembled WGS sequence"/>
</dbReference>
<dbReference type="NCBIfam" id="TIGR00254">
    <property type="entry name" value="GGDEF"/>
    <property type="match status" value="1"/>
</dbReference>
<evidence type="ECO:0000313" key="4">
    <source>
        <dbReference type="EMBL" id="HCB77097.1"/>
    </source>
</evidence>
<evidence type="ECO:0000259" key="2">
    <source>
        <dbReference type="PROSITE" id="PS50883"/>
    </source>
</evidence>
<dbReference type="Pfam" id="PF00563">
    <property type="entry name" value="EAL"/>
    <property type="match status" value="1"/>
</dbReference>
<dbReference type="PROSITE" id="PS50883">
    <property type="entry name" value="EAL"/>
    <property type="match status" value="1"/>
</dbReference>
<dbReference type="InterPro" id="IPR050706">
    <property type="entry name" value="Cyclic-di-GMP_PDE-like"/>
</dbReference>
<dbReference type="PANTHER" id="PTHR33121:SF71">
    <property type="entry name" value="OXYGEN SENSOR PROTEIN DOSP"/>
    <property type="match status" value="1"/>
</dbReference>
<dbReference type="InterPro" id="IPR029787">
    <property type="entry name" value="Nucleotide_cyclase"/>
</dbReference>
<dbReference type="SMART" id="SM00267">
    <property type="entry name" value="GGDEF"/>
    <property type="match status" value="1"/>
</dbReference>
<keyword evidence="1" id="KW-0812">Transmembrane</keyword>
<feature type="transmembrane region" description="Helical" evidence="1">
    <location>
        <begin position="83"/>
        <end position="100"/>
    </location>
</feature>
<dbReference type="CDD" id="cd01949">
    <property type="entry name" value="GGDEF"/>
    <property type="match status" value="1"/>
</dbReference>
<dbReference type="SUPFAM" id="SSF141868">
    <property type="entry name" value="EAL domain-like"/>
    <property type="match status" value="1"/>
</dbReference>
<dbReference type="Gene3D" id="3.30.70.270">
    <property type="match status" value="1"/>
</dbReference>
<evidence type="ECO:0000256" key="1">
    <source>
        <dbReference type="SAM" id="Phobius"/>
    </source>
</evidence>
<comment type="caution">
    <text evidence="4">The sequence shown here is derived from an EMBL/GenBank/DDBJ whole genome shotgun (WGS) entry which is preliminary data.</text>
</comment>
<keyword evidence="1" id="KW-1133">Transmembrane helix</keyword>
<name>A0A3D0WEB1_9SPHN</name>
<feature type="transmembrane region" description="Helical" evidence="1">
    <location>
        <begin position="42"/>
        <end position="62"/>
    </location>
</feature>
<dbReference type="GO" id="GO:0071111">
    <property type="term" value="F:cyclic-guanylate-specific phosphodiesterase activity"/>
    <property type="evidence" value="ECO:0007669"/>
    <property type="project" value="InterPro"/>
</dbReference>
<sequence>MERLPVQVAQLLHLRRQIPPLYALLAVNASALAFTHRHLAPAWLTIGVAGVLVAACVVRLLAWTLPVDPARLTVEAATAQMRRTTRLAVVLAAGFVTWALKLDQYGGPYEHGHVAMFIAVTVLGCVFCLTYLPRAAELVCVLVIGTFLVYCLIKGTEVLVAVAINIALVSAVIIKVLNDSFSSFLKLEQSQAELSRERQQANRLSEQNKVLAHTDALTGLPNRRLFFSELDRLLTVDGAGLTVGVVDLDRFKPINDIYGHTQGDRLLQAIGERLRTLVSPDVMIARLGGDEFGLLVSGGTDRVAGIAEAVCAAINDPIRAGDTRLSVGCSLGLASFPEGGRTAHDLFDHADAALYHAKENRRGGWVSYTRELDQVLQTGKLVDAALQTADLTQELSVVFQPIYAARSLDIVGYEALARWHSPRIGMVPADILIAAAERTGMMNRLTLELFDKSLSVLGALPPGKRINFNLSALDLVSDPTVEALLRKIARANVDPSKVVFELTESSLITDMEAAGRSLRRLREGGCMLALDDFGTGYSSLSSLHQLPFQYVKIDRSFTARLSDAEGRKLIGAIRGLAQSLSLQCVLEGIELEAHLLEAGLIGIDFVQGYYLSRPRTWEEIICETPQLLAG</sequence>
<feature type="transmembrane region" description="Helical" evidence="1">
    <location>
        <begin position="136"/>
        <end position="153"/>
    </location>
</feature>
<dbReference type="AlphaFoldDB" id="A0A3D0WEB1"/>
<dbReference type="CDD" id="cd01948">
    <property type="entry name" value="EAL"/>
    <property type="match status" value="1"/>
</dbReference>
<reference evidence="4 5" key="1">
    <citation type="journal article" date="2018" name="Nat. Biotechnol.">
        <title>A standardized bacterial taxonomy based on genome phylogeny substantially revises the tree of life.</title>
        <authorList>
            <person name="Parks D.H."/>
            <person name="Chuvochina M."/>
            <person name="Waite D.W."/>
            <person name="Rinke C."/>
            <person name="Skarshewski A."/>
            <person name="Chaumeil P.A."/>
            <person name="Hugenholtz P."/>
        </authorList>
    </citation>
    <scope>NUCLEOTIDE SEQUENCE [LARGE SCALE GENOMIC DNA]</scope>
    <source>
        <strain evidence="4">UBA9015</strain>
    </source>
</reference>
<feature type="domain" description="EAL" evidence="2">
    <location>
        <begin position="375"/>
        <end position="628"/>
    </location>
</feature>
<keyword evidence="1" id="KW-0472">Membrane</keyword>
<protein>
    <submittedName>
        <fullName evidence="4">GGDEF-domain containing protein</fullName>
    </submittedName>
</protein>
<dbReference type="InterPro" id="IPR035919">
    <property type="entry name" value="EAL_sf"/>
</dbReference>
<dbReference type="SMART" id="SM00052">
    <property type="entry name" value="EAL"/>
    <property type="match status" value="1"/>
</dbReference>
<dbReference type="PANTHER" id="PTHR33121">
    <property type="entry name" value="CYCLIC DI-GMP PHOSPHODIESTERASE PDEF"/>
    <property type="match status" value="1"/>
</dbReference>
<evidence type="ECO:0000313" key="5">
    <source>
        <dbReference type="Proteomes" id="UP000262699"/>
    </source>
</evidence>
<dbReference type="SUPFAM" id="SSF55073">
    <property type="entry name" value="Nucleotide cyclase"/>
    <property type="match status" value="1"/>
</dbReference>
<dbReference type="InterPro" id="IPR043128">
    <property type="entry name" value="Rev_trsase/Diguanyl_cyclase"/>
</dbReference>